<feature type="region of interest" description="Disordered" evidence="1">
    <location>
        <begin position="1"/>
        <end position="60"/>
    </location>
</feature>
<feature type="compositionally biased region" description="Polar residues" evidence="1">
    <location>
        <begin position="45"/>
        <end position="60"/>
    </location>
</feature>
<accession>A0A9P6L1E1</accession>
<feature type="region of interest" description="Disordered" evidence="1">
    <location>
        <begin position="164"/>
        <end position="234"/>
    </location>
</feature>
<feature type="region of interest" description="Disordered" evidence="1">
    <location>
        <begin position="90"/>
        <end position="137"/>
    </location>
</feature>
<protein>
    <submittedName>
        <fullName evidence="2">Uncharacterized protein</fullName>
    </submittedName>
</protein>
<feature type="compositionally biased region" description="Polar residues" evidence="1">
    <location>
        <begin position="191"/>
        <end position="207"/>
    </location>
</feature>
<proteinExistence type="predicted"/>
<dbReference type="EMBL" id="WIUZ02000021">
    <property type="protein sequence ID" value="KAF9779001.1"/>
    <property type="molecule type" value="Genomic_DNA"/>
</dbReference>
<reference evidence="2" key="1">
    <citation type="journal article" date="2020" name="Nat. Commun.">
        <title>Large-scale genome sequencing of mycorrhizal fungi provides insights into the early evolution of symbiotic traits.</title>
        <authorList>
            <person name="Miyauchi S."/>
            <person name="Kiss E."/>
            <person name="Kuo A."/>
            <person name="Drula E."/>
            <person name="Kohler A."/>
            <person name="Sanchez-Garcia M."/>
            <person name="Morin E."/>
            <person name="Andreopoulos B."/>
            <person name="Barry K.W."/>
            <person name="Bonito G."/>
            <person name="Buee M."/>
            <person name="Carver A."/>
            <person name="Chen C."/>
            <person name="Cichocki N."/>
            <person name="Clum A."/>
            <person name="Culley D."/>
            <person name="Crous P.W."/>
            <person name="Fauchery L."/>
            <person name="Girlanda M."/>
            <person name="Hayes R.D."/>
            <person name="Keri Z."/>
            <person name="LaButti K."/>
            <person name="Lipzen A."/>
            <person name="Lombard V."/>
            <person name="Magnuson J."/>
            <person name="Maillard F."/>
            <person name="Murat C."/>
            <person name="Nolan M."/>
            <person name="Ohm R.A."/>
            <person name="Pangilinan J."/>
            <person name="Pereira M.F."/>
            <person name="Perotto S."/>
            <person name="Peter M."/>
            <person name="Pfister S."/>
            <person name="Riley R."/>
            <person name="Sitrit Y."/>
            <person name="Stielow J.B."/>
            <person name="Szollosi G."/>
            <person name="Zifcakova L."/>
            <person name="Stursova M."/>
            <person name="Spatafora J.W."/>
            <person name="Tedersoo L."/>
            <person name="Vaario L.M."/>
            <person name="Yamada A."/>
            <person name="Yan M."/>
            <person name="Wang P."/>
            <person name="Xu J."/>
            <person name="Bruns T."/>
            <person name="Baldrian P."/>
            <person name="Vilgalys R."/>
            <person name="Dunand C."/>
            <person name="Henrissat B."/>
            <person name="Grigoriev I.V."/>
            <person name="Hibbett D."/>
            <person name="Nagy L.G."/>
            <person name="Martin F.M."/>
        </authorList>
    </citation>
    <scope>NUCLEOTIDE SEQUENCE</scope>
    <source>
        <strain evidence="2">UH-Tt-Lm1</strain>
    </source>
</reference>
<gene>
    <name evidence="2" type="ORF">BJ322DRAFT_1013948</name>
</gene>
<keyword evidence="3" id="KW-1185">Reference proteome</keyword>
<evidence type="ECO:0000256" key="1">
    <source>
        <dbReference type="SAM" id="MobiDB-lite"/>
    </source>
</evidence>
<reference evidence="2" key="2">
    <citation type="submission" date="2020-11" db="EMBL/GenBank/DDBJ databases">
        <authorList>
            <consortium name="DOE Joint Genome Institute"/>
            <person name="Kuo A."/>
            <person name="Miyauchi S."/>
            <person name="Kiss E."/>
            <person name="Drula E."/>
            <person name="Kohler A."/>
            <person name="Sanchez-Garcia M."/>
            <person name="Andreopoulos B."/>
            <person name="Barry K.W."/>
            <person name="Bonito G."/>
            <person name="Buee M."/>
            <person name="Carver A."/>
            <person name="Chen C."/>
            <person name="Cichocki N."/>
            <person name="Clum A."/>
            <person name="Culley D."/>
            <person name="Crous P.W."/>
            <person name="Fauchery L."/>
            <person name="Girlanda M."/>
            <person name="Hayes R."/>
            <person name="Keri Z."/>
            <person name="Labutti K."/>
            <person name="Lipzen A."/>
            <person name="Lombard V."/>
            <person name="Magnuson J."/>
            <person name="Maillard F."/>
            <person name="Morin E."/>
            <person name="Murat C."/>
            <person name="Nolan M."/>
            <person name="Ohm R."/>
            <person name="Pangilinan J."/>
            <person name="Pereira M."/>
            <person name="Perotto S."/>
            <person name="Peter M."/>
            <person name="Riley R."/>
            <person name="Sitrit Y."/>
            <person name="Stielow B."/>
            <person name="Szollosi G."/>
            <person name="Zifcakova L."/>
            <person name="Stursova M."/>
            <person name="Spatafora J.W."/>
            <person name="Tedersoo L."/>
            <person name="Vaario L.-M."/>
            <person name="Yamada A."/>
            <person name="Yan M."/>
            <person name="Wang P."/>
            <person name="Xu J."/>
            <person name="Bruns T."/>
            <person name="Baldrian P."/>
            <person name="Vilgalys R."/>
            <person name="Henrissat B."/>
            <person name="Grigoriev I.V."/>
            <person name="Hibbett D."/>
            <person name="Nagy L.G."/>
            <person name="Martin F.M."/>
        </authorList>
    </citation>
    <scope>NUCLEOTIDE SEQUENCE</scope>
    <source>
        <strain evidence="2">UH-Tt-Lm1</strain>
    </source>
</reference>
<sequence>MDSNRTEKSPHSKPISINTAAAQHRYRSGSLSSDSSDGSPDPVQTPLSTNSPKVATVSPSTSPLFSYIMGQQPGTAKTFPFRRGTVDSVGSTGPVFDDDDTQDSDSAPLRKVHRRATTSWTTPLPQPANPLAGERQERASGLLRRLSLSTSFTRVCCLVQNFTTPSDPLRYQPQPGFANNDQVPAVPPNTALPNSPINRNSPTNGRNSPPRKPVRRAPSPMGERILKGHFDGFN</sequence>
<evidence type="ECO:0000313" key="3">
    <source>
        <dbReference type="Proteomes" id="UP000736335"/>
    </source>
</evidence>
<dbReference type="Proteomes" id="UP000736335">
    <property type="component" value="Unassembled WGS sequence"/>
</dbReference>
<feature type="compositionally biased region" description="Low complexity" evidence="1">
    <location>
        <begin position="28"/>
        <end position="42"/>
    </location>
</feature>
<name>A0A9P6L1E1_9AGAM</name>
<comment type="caution">
    <text evidence="2">The sequence shown here is derived from an EMBL/GenBank/DDBJ whole genome shotgun (WGS) entry which is preliminary data.</text>
</comment>
<evidence type="ECO:0000313" key="2">
    <source>
        <dbReference type="EMBL" id="KAF9779001.1"/>
    </source>
</evidence>
<dbReference type="OrthoDB" id="2554033at2759"/>
<feature type="compositionally biased region" description="Basic and acidic residues" evidence="1">
    <location>
        <begin position="1"/>
        <end position="10"/>
    </location>
</feature>
<feature type="compositionally biased region" description="Basic and acidic residues" evidence="1">
    <location>
        <begin position="224"/>
        <end position="234"/>
    </location>
</feature>
<organism evidence="2 3">
    <name type="scientific">Thelephora terrestris</name>
    <dbReference type="NCBI Taxonomy" id="56493"/>
    <lineage>
        <taxon>Eukaryota</taxon>
        <taxon>Fungi</taxon>
        <taxon>Dikarya</taxon>
        <taxon>Basidiomycota</taxon>
        <taxon>Agaricomycotina</taxon>
        <taxon>Agaricomycetes</taxon>
        <taxon>Thelephorales</taxon>
        <taxon>Thelephoraceae</taxon>
        <taxon>Thelephora</taxon>
    </lineage>
</organism>
<dbReference type="AlphaFoldDB" id="A0A9P6L1E1"/>